<gene>
    <name evidence="2" type="ORF">Godav_002929</name>
</gene>
<reference evidence="2 3" key="1">
    <citation type="journal article" date="2019" name="Genome Biol. Evol.">
        <title>Insights into the evolution of the New World diploid cottons (Gossypium, subgenus Houzingenia) based on genome sequencing.</title>
        <authorList>
            <person name="Grover C.E."/>
            <person name="Arick M.A. 2nd"/>
            <person name="Thrash A."/>
            <person name="Conover J.L."/>
            <person name="Sanders W.S."/>
            <person name="Peterson D.G."/>
            <person name="Frelichowski J.E."/>
            <person name="Scheffler J.A."/>
            <person name="Scheffler B.E."/>
            <person name="Wendel J.F."/>
        </authorList>
    </citation>
    <scope>NUCLEOTIDE SEQUENCE [LARGE SCALE GENOMIC DNA]</scope>
    <source>
        <strain evidence="2">27</strain>
        <tissue evidence="2">Leaf</tissue>
    </source>
</reference>
<evidence type="ECO:0000313" key="2">
    <source>
        <dbReference type="EMBL" id="MBA0630876.1"/>
    </source>
</evidence>
<comment type="caution">
    <text evidence="2">The sequence shown here is derived from an EMBL/GenBank/DDBJ whole genome shotgun (WGS) entry which is preliminary data.</text>
</comment>
<keyword evidence="3" id="KW-1185">Reference proteome</keyword>
<feature type="region of interest" description="Disordered" evidence="1">
    <location>
        <begin position="1"/>
        <end position="61"/>
    </location>
</feature>
<dbReference type="EMBL" id="JABFAC010000012">
    <property type="protein sequence ID" value="MBA0630876.1"/>
    <property type="molecule type" value="Genomic_DNA"/>
</dbReference>
<dbReference type="AlphaFoldDB" id="A0A7J8SZF1"/>
<feature type="compositionally biased region" description="Polar residues" evidence="1">
    <location>
        <begin position="38"/>
        <end position="48"/>
    </location>
</feature>
<organism evidence="2 3">
    <name type="scientific">Gossypium davidsonii</name>
    <name type="common">Davidson's cotton</name>
    <name type="synonym">Gossypium klotzschianum subsp. davidsonii</name>
    <dbReference type="NCBI Taxonomy" id="34287"/>
    <lineage>
        <taxon>Eukaryota</taxon>
        <taxon>Viridiplantae</taxon>
        <taxon>Streptophyta</taxon>
        <taxon>Embryophyta</taxon>
        <taxon>Tracheophyta</taxon>
        <taxon>Spermatophyta</taxon>
        <taxon>Magnoliopsida</taxon>
        <taxon>eudicotyledons</taxon>
        <taxon>Gunneridae</taxon>
        <taxon>Pentapetalae</taxon>
        <taxon>rosids</taxon>
        <taxon>malvids</taxon>
        <taxon>Malvales</taxon>
        <taxon>Malvaceae</taxon>
        <taxon>Malvoideae</taxon>
        <taxon>Gossypium</taxon>
    </lineage>
</organism>
<feature type="non-terminal residue" evidence="2">
    <location>
        <position position="1"/>
    </location>
</feature>
<evidence type="ECO:0000313" key="3">
    <source>
        <dbReference type="Proteomes" id="UP000593561"/>
    </source>
</evidence>
<proteinExistence type="predicted"/>
<dbReference type="Proteomes" id="UP000593561">
    <property type="component" value="Unassembled WGS sequence"/>
</dbReference>
<name>A0A7J8SZF1_GOSDV</name>
<feature type="compositionally biased region" description="Basic and acidic residues" evidence="1">
    <location>
        <begin position="49"/>
        <end position="61"/>
    </location>
</feature>
<sequence length="69" mass="7795">ITSSKRNLKKNGVTQTKKKINSPVVEKRNKEATEEQRTSTSRGTNNQQRNKEPAMAEEMRAKNQCCVCG</sequence>
<protein>
    <submittedName>
        <fullName evidence="2">Uncharacterized protein</fullName>
    </submittedName>
</protein>
<accession>A0A7J8SZF1</accession>
<evidence type="ECO:0000256" key="1">
    <source>
        <dbReference type="SAM" id="MobiDB-lite"/>
    </source>
</evidence>
<feature type="compositionally biased region" description="Basic and acidic residues" evidence="1">
    <location>
        <begin position="25"/>
        <end position="37"/>
    </location>
</feature>